<feature type="compositionally biased region" description="Low complexity" evidence="13">
    <location>
        <begin position="17"/>
        <end position="27"/>
    </location>
</feature>
<evidence type="ECO:0000256" key="12">
    <source>
        <dbReference type="ARBA" id="ARBA00023136"/>
    </source>
</evidence>
<dbReference type="FunFam" id="1.10.238.10:FF:000049">
    <property type="entry name" value="Respiratory burst oxidase homolog A"/>
    <property type="match status" value="1"/>
</dbReference>
<comment type="subcellular location">
    <subcellularLocation>
        <location evidence="1">Membrane</location>
        <topology evidence="1">Multi-pass membrane protein</topology>
    </subcellularLocation>
</comment>
<feature type="region of interest" description="Disordered" evidence="13">
    <location>
        <begin position="463"/>
        <end position="483"/>
    </location>
</feature>
<keyword evidence="11" id="KW-0560">Oxidoreductase</keyword>
<dbReference type="GO" id="GO:0005886">
    <property type="term" value="C:plasma membrane"/>
    <property type="evidence" value="ECO:0007669"/>
    <property type="project" value="TreeGrafter"/>
</dbReference>
<keyword evidence="16" id="KW-1185">Reference proteome</keyword>
<dbReference type="GO" id="GO:0004601">
    <property type="term" value="F:peroxidase activity"/>
    <property type="evidence" value="ECO:0007669"/>
    <property type="project" value="UniProtKB-KW"/>
</dbReference>
<evidence type="ECO:0000256" key="8">
    <source>
        <dbReference type="ARBA" id="ARBA00022837"/>
    </source>
</evidence>
<dbReference type="GO" id="GO:0016174">
    <property type="term" value="F:NAD(P)H oxidase H2O2-forming activity"/>
    <property type="evidence" value="ECO:0007669"/>
    <property type="project" value="TreeGrafter"/>
</dbReference>
<keyword evidence="10" id="KW-1133">Transmembrane helix</keyword>
<dbReference type="PANTHER" id="PTHR11972">
    <property type="entry name" value="NADPH OXIDASE"/>
    <property type="match status" value="1"/>
</dbReference>
<reference evidence="15 16" key="1">
    <citation type="journal article" date="2018" name="Science">
        <title>The opium poppy genome and morphinan production.</title>
        <authorList>
            <person name="Guo L."/>
            <person name="Winzer T."/>
            <person name="Yang X."/>
            <person name="Li Y."/>
            <person name="Ning Z."/>
            <person name="He Z."/>
            <person name="Teodor R."/>
            <person name="Lu Y."/>
            <person name="Bowser T.A."/>
            <person name="Graham I.A."/>
            <person name="Ye K."/>
        </authorList>
    </citation>
    <scope>NUCLEOTIDE SEQUENCE [LARGE SCALE GENOMIC DNA]</scope>
    <source>
        <strain evidence="16">cv. HN1</strain>
        <tissue evidence="15">Leaves</tissue>
    </source>
</reference>
<dbReference type="InterPro" id="IPR002048">
    <property type="entry name" value="EF_hand_dom"/>
</dbReference>
<evidence type="ECO:0000256" key="11">
    <source>
        <dbReference type="ARBA" id="ARBA00023002"/>
    </source>
</evidence>
<organism evidence="15 16">
    <name type="scientific">Papaver somniferum</name>
    <name type="common">Opium poppy</name>
    <dbReference type="NCBI Taxonomy" id="3469"/>
    <lineage>
        <taxon>Eukaryota</taxon>
        <taxon>Viridiplantae</taxon>
        <taxon>Streptophyta</taxon>
        <taxon>Embryophyta</taxon>
        <taxon>Tracheophyta</taxon>
        <taxon>Spermatophyta</taxon>
        <taxon>Magnoliopsida</taxon>
        <taxon>Ranunculales</taxon>
        <taxon>Papaveraceae</taxon>
        <taxon>Papaveroideae</taxon>
        <taxon>Papaver</taxon>
    </lineage>
</organism>
<dbReference type="InterPro" id="IPR011992">
    <property type="entry name" value="EF-hand-dom_pair"/>
</dbReference>
<keyword evidence="3" id="KW-0575">Peroxidase</keyword>
<feature type="compositionally biased region" description="Basic residues" evidence="13">
    <location>
        <begin position="463"/>
        <end position="472"/>
    </location>
</feature>
<dbReference type="STRING" id="3469.A0A4Y7KGM4"/>
<dbReference type="PROSITE" id="PS00018">
    <property type="entry name" value="EF_HAND_1"/>
    <property type="match status" value="1"/>
</dbReference>
<dbReference type="SUPFAM" id="SSF47473">
    <property type="entry name" value="EF-hand"/>
    <property type="match status" value="1"/>
</dbReference>
<dbReference type="Proteomes" id="UP000316621">
    <property type="component" value="Chromosome 7"/>
</dbReference>
<keyword evidence="9" id="KW-0521">NADP</keyword>
<keyword evidence="6" id="KW-0479">Metal-binding</keyword>
<keyword evidence="12" id="KW-0472">Membrane</keyword>
<evidence type="ECO:0000256" key="9">
    <source>
        <dbReference type="ARBA" id="ARBA00022857"/>
    </source>
</evidence>
<evidence type="ECO:0000313" key="15">
    <source>
        <dbReference type="EMBL" id="RZC71055.1"/>
    </source>
</evidence>
<dbReference type="InterPro" id="IPR050369">
    <property type="entry name" value="RBOH/FRE"/>
</dbReference>
<dbReference type="AlphaFoldDB" id="A0A4Y7KGM4"/>
<evidence type="ECO:0000256" key="7">
    <source>
        <dbReference type="ARBA" id="ARBA00022827"/>
    </source>
</evidence>
<proteinExistence type="inferred from homology"/>
<keyword evidence="8" id="KW-0106">Calcium</keyword>
<dbReference type="InterPro" id="IPR018247">
    <property type="entry name" value="EF_Hand_1_Ca_BS"/>
</dbReference>
<name>A0A4Y7KGM4_PAPSO</name>
<comment type="similarity">
    <text evidence="2">Belongs to the RBOH (TC 5.B.1.3) family.</text>
</comment>
<feature type="region of interest" description="Disordered" evidence="13">
    <location>
        <begin position="75"/>
        <end position="105"/>
    </location>
</feature>
<dbReference type="Gene3D" id="1.10.238.10">
    <property type="entry name" value="EF-hand"/>
    <property type="match status" value="1"/>
</dbReference>
<dbReference type="PROSITE" id="PS50222">
    <property type="entry name" value="EF_HAND_2"/>
    <property type="match status" value="1"/>
</dbReference>
<evidence type="ECO:0000256" key="13">
    <source>
        <dbReference type="SAM" id="MobiDB-lite"/>
    </source>
</evidence>
<dbReference type="EMBL" id="CM010721">
    <property type="protein sequence ID" value="RZC71055.1"/>
    <property type="molecule type" value="Genomic_DNA"/>
</dbReference>
<dbReference type="PANTHER" id="PTHR11972:SF153">
    <property type="entry name" value="SUPEROXIDE-GENERATING NADPH OXIDASE HEAVY CHAIN SUBUNIT A"/>
    <property type="match status" value="1"/>
</dbReference>
<evidence type="ECO:0000256" key="5">
    <source>
        <dbReference type="ARBA" id="ARBA00022692"/>
    </source>
</evidence>
<gene>
    <name evidence="15" type="ORF">C5167_034268</name>
</gene>
<dbReference type="GO" id="GO:0005509">
    <property type="term" value="F:calcium ion binding"/>
    <property type="evidence" value="ECO:0007669"/>
    <property type="project" value="InterPro"/>
</dbReference>
<evidence type="ECO:0000313" key="16">
    <source>
        <dbReference type="Proteomes" id="UP000316621"/>
    </source>
</evidence>
<protein>
    <recommendedName>
        <fullName evidence="14">EF-hand domain-containing protein</fullName>
    </recommendedName>
</protein>
<dbReference type="CDD" id="cd00051">
    <property type="entry name" value="EFh"/>
    <property type="match status" value="1"/>
</dbReference>
<sequence>MRGFPKHERRWASDTVSSGKFASGSSSPVNNETSGAMDQEFVQVTLDFQDDDTIVLRSVEPATIIDLDQEIVISGSGGGGGGSETSLSSAASRSPTIKRSSSHKFRQFSQELKKETVAKAKAFSQEFKAELNRRFSWSHNQSSKTLSSSTAVANDNNAGTSDSALAARALRKQRAQLDRTRSGAHKALRGLRFISNSNSNSSSHRNNINSVDAWNEVQSNFDGLAKDGFLFRADFGQCIGMKDSKEFALELFDALSRRRRLKIDKISKEELYEFWSQITDQSFDSRLQIFFDMVDKNEDGRITESEVKEIIMLSASANKLARLKEQAEEYAALIMEELDPERLGYIEVGTTFISFFFYFCLRHVAYADLFRICQSIEAIRHSLEIAESKFCIRGSVTRNFNELERDFFTVTYIVAHKKARLWEISNMLFDRVMAIGDIVTAKGYVSKLQSSIKLHKPSIKPKSARTKKQKLNKKSEQKYNLLH</sequence>
<feature type="domain" description="EF-hand" evidence="14">
    <location>
        <begin position="282"/>
        <end position="317"/>
    </location>
</feature>
<dbReference type="Gramene" id="RZC71055">
    <property type="protein sequence ID" value="RZC71055"/>
    <property type="gene ID" value="C5167_034268"/>
</dbReference>
<accession>A0A4Y7KGM4</accession>
<dbReference type="InterPro" id="IPR013623">
    <property type="entry name" value="NADPH_Ox"/>
</dbReference>
<evidence type="ECO:0000256" key="4">
    <source>
        <dbReference type="ARBA" id="ARBA00022630"/>
    </source>
</evidence>
<evidence type="ECO:0000256" key="3">
    <source>
        <dbReference type="ARBA" id="ARBA00022559"/>
    </source>
</evidence>
<keyword evidence="7" id="KW-0274">FAD</keyword>
<evidence type="ECO:0000259" key="14">
    <source>
        <dbReference type="PROSITE" id="PS50222"/>
    </source>
</evidence>
<feature type="region of interest" description="Disordered" evidence="13">
    <location>
        <begin position="1"/>
        <end position="33"/>
    </location>
</feature>
<keyword evidence="4" id="KW-0285">Flavoprotein</keyword>
<evidence type="ECO:0000256" key="6">
    <source>
        <dbReference type="ARBA" id="ARBA00022723"/>
    </source>
</evidence>
<evidence type="ECO:0000256" key="10">
    <source>
        <dbReference type="ARBA" id="ARBA00022989"/>
    </source>
</evidence>
<dbReference type="Pfam" id="PF08414">
    <property type="entry name" value="NADPH_Ox"/>
    <property type="match status" value="1"/>
</dbReference>
<evidence type="ECO:0000256" key="1">
    <source>
        <dbReference type="ARBA" id="ARBA00004141"/>
    </source>
</evidence>
<keyword evidence="5" id="KW-0812">Transmembrane</keyword>
<feature type="compositionally biased region" description="Low complexity" evidence="13">
    <location>
        <begin position="84"/>
        <end position="94"/>
    </location>
</feature>
<evidence type="ECO:0000256" key="2">
    <source>
        <dbReference type="ARBA" id="ARBA00007975"/>
    </source>
</evidence>